<dbReference type="Proteomes" id="UP001469553">
    <property type="component" value="Unassembled WGS sequence"/>
</dbReference>
<feature type="compositionally biased region" description="Polar residues" evidence="1">
    <location>
        <begin position="1"/>
        <end position="47"/>
    </location>
</feature>
<dbReference type="EMBL" id="JAHRIP010045111">
    <property type="protein sequence ID" value="MEQ2297844.1"/>
    <property type="molecule type" value="Genomic_DNA"/>
</dbReference>
<evidence type="ECO:0000256" key="1">
    <source>
        <dbReference type="SAM" id="MobiDB-lite"/>
    </source>
</evidence>
<gene>
    <name evidence="2" type="ORF">AMECASPLE_038862</name>
</gene>
<feature type="region of interest" description="Disordered" evidence="1">
    <location>
        <begin position="128"/>
        <end position="165"/>
    </location>
</feature>
<keyword evidence="3" id="KW-1185">Reference proteome</keyword>
<feature type="compositionally biased region" description="Basic and acidic residues" evidence="1">
    <location>
        <begin position="48"/>
        <end position="57"/>
    </location>
</feature>
<feature type="region of interest" description="Disordered" evidence="1">
    <location>
        <begin position="1"/>
        <end position="90"/>
    </location>
</feature>
<accession>A0ABV0YW05</accession>
<protein>
    <submittedName>
        <fullName evidence="2">Uncharacterized protein</fullName>
    </submittedName>
</protein>
<name>A0ABV0YW05_9TELE</name>
<evidence type="ECO:0000313" key="2">
    <source>
        <dbReference type="EMBL" id="MEQ2297844.1"/>
    </source>
</evidence>
<reference evidence="2 3" key="1">
    <citation type="submission" date="2021-06" db="EMBL/GenBank/DDBJ databases">
        <authorList>
            <person name="Palmer J.M."/>
        </authorList>
    </citation>
    <scope>NUCLEOTIDE SEQUENCE [LARGE SCALE GENOMIC DNA]</scope>
    <source>
        <strain evidence="2 3">AS_MEX2019</strain>
        <tissue evidence="2">Muscle</tissue>
    </source>
</reference>
<feature type="compositionally biased region" description="Polar residues" evidence="1">
    <location>
        <begin position="129"/>
        <end position="139"/>
    </location>
</feature>
<sequence>MTQASGTKSKYNPFSKAQTASEQQNLKDNLNLYTENLKQRPSNSSHQDLTEATRETFESTNAETSQFPGAELVSSSIQTEDPTSGVSPLSRQNVYMSQSSAEHLDPSACRRRHELRVILENPKIYFQKASPSRQGLNQRRNNKTYRTEDTEDNNPSMGPVESSSISSAAQQPAWIKTCTLASFNMIQRVTGLCVHIAGRVF</sequence>
<feature type="compositionally biased region" description="Polar residues" evidence="1">
    <location>
        <begin position="58"/>
        <end position="90"/>
    </location>
</feature>
<organism evidence="2 3">
    <name type="scientific">Ameca splendens</name>
    <dbReference type="NCBI Taxonomy" id="208324"/>
    <lineage>
        <taxon>Eukaryota</taxon>
        <taxon>Metazoa</taxon>
        <taxon>Chordata</taxon>
        <taxon>Craniata</taxon>
        <taxon>Vertebrata</taxon>
        <taxon>Euteleostomi</taxon>
        <taxon>Actinopterygii</taxon>
        <taxon>Neopterygii</taxon>
        <taxon>Teleostei</taxon>
        <taxon>Neoteleostei</taxon>
        <taxon>Acanthomorphata</taxon>
        <taxon>Ovalentaria</taxon>
        <taxon>Atherinomorphae</taxon>
        <taxon>Cyprinodontiformes</taxon>
        <taxon>Goodeidae</taxon>
        <taxon>Ameca</taxon>
    </lineage>
</organism>
<comment type="caution">
    <text evidence="2">The sequence shown here is derived from an EMBL/GenBank/DDBJ whole genome shotgun (WGS) entry which is preliminary data.</text>
</comment>
<proteinExistence type="predicted"/>
<evidence type="ECO:0000313" key="3">
    <source>
        <dbReference type="Proteomes" id="UP001469553"/>
    </source>
</evidence>